<dbReference type="InterPro" id="IPR029240">
    <property type="entry name" value="MMS19_N"/>
</dbReference>
<comment type="function">
    <text evidence="4">Key component of the cytosolic iron-sulfur protein assembly (CIA) complex, a multiprotein complex that mediates the incorporation of iron-sulfur cluster into apoproteins specifically involved in DNA metabolism and genomic integrity. In the CIA complex, MMS19 acts as an adapter between early-acting CIA components and a subset of cellular target iron-sulfur proteins.</text>
</comment>
<evidence type="ECO:0000259" key="6">
    <source>
        <dbReference type="Pfam" id="PF14500"/>
    </source>
</evidence>
<accession>A0ABR1UBK8</accession>
<evidence type="ECO:0000256" key="4">
    <source>
        <dbReference type="RuleBase" id="RU367072"/>
    </source>
</evidence>
<feature type="domain" description="MMS19 C-terminal" evidence="5">
    <location>
        <begin position="664"/>
        <end position="1089"/>
    </location>
</feature>
<dbReference type="Pfam" id="PF12460">
    <property type="entry name" value="MMS19_C"/>
    <property type="match status" value="1"/>
</dbReference>
<gene>
    <name evidence="7" type="ORF">PG993_001504</name>
</gene>
<comment type="similarity">
    <text evidence="4">Belongs to the MET18/MMS19 family.</text>
</comment>
<proteinExistence type="inferred from homology"/>
<dbReference type="InterPro" id="IPR016024">
    <property type="entry name" value="ARM-type_fold"/>
</dbReference>
<evidence type="ECO:0000313" key="8">
    <source>
        <dbReference type="Proteomes" id="UP001444661"/>
    </source>
</evidence>
<comment type="subcellular location">
    <subcellularLocation>
        <location evidence="1 4">Nucleus</location>
    </subcellularLocation>
</comment>
<dbReference type="PANTHER" id="PTHR12891">
    <property type="entry name" value="DNA REPAIR/TRANSCRIPTION PROTEIN MET18/MMS19"/>
    <property type="match status" value="1"/>
</dbReference>
<keyword evidence="4" id="KW-0227">DNA damage</keyword>
<dbReference type="InterPro" id="IPR024687">
    <property type="entry name" value="MMS19_C"/>
</dbReference>
<dbReference type="EMBL" id="JAQQWK010000001">
    <property type="protein sequence ID" value="KAK8056277.1"/>
    <property type="molecule type" value="Genomic_DNA"/>
</dbReference>
<evidence type="ECO:0000256" key="1">
    <source>
        <dbReference type="ARBA" id="ARBA00004123"/>
    </source>
</evidence>
<dbReference type="SUPFAM" id="SSF48371">
    <property type="entry name" value="ARM repeat"/>
    <property type="match status" value="1"/>
</dbReference>
<dbReference type="Proteomes" id="UP001444661">
    <property type="component" value="Unassembled WGS sequence"/>
</dbReference>
<organism evidence="7 8">
    <name type="scientific">Apiospora rasikravindrae</name>
    <dbReference type="NCBI Taxonomy" id="990691"/>
    <lineage>
        <taxon>Eukaryota</taxon>
        <taxon>Fungi</taxon>
        <taxon>Dikarya</taxon>
        <taxon>Ascomycota</taxon>
        <taxon>Pezizomycotina</taxon>
        <taxon>Sordariomycetes</taxon>
        <taxon>Xylariomycetidae</taxon>
        <taxon>Amphisphaeriales</taxon>
        <taxon>Apiosporaceae</taxon>
        <taxon>Apiospora</taxon>
    </lineage>
</organism>
<name>A0ABR1UBK8_9PEZI</name>
<evidence type="ECO:0000256" key="2">
    <source>
        <dbReference type="ARBA" id="ARBA00022737"/>
    </source>
</evidence>
<keyword evidence="4" id="KW-0234">DNA repair</keyword>
<evidence type="ECO:0000313" key="7">
    <source>
        <dbReference type="EMBL" id="KAK8056277.1"/>
    </source>
</evidence>
<reference evidence="7 8" key="1">
    <citation type="submission" date="2023-01" db="EMBL/GenBank/DDBJ databases">
        <title>Analysis of 21 Apiospora genomes using comparative genomics revels a genus with tremendous synthesis potential of carbohydrate active enzymes and secondary metabolites.</title>
        <authorList>
            <person name="Sorensen T."/>
        </authorList>
    </citation>
    <scope>NUCLEOTIDE SEQUENCE [LARGE SCALE GENOMIC DNA]</scope>
    <source>
        <strain evidence="7 8">CBS 33761</strain>
    </source>
</reference>
<evidence type="ECO:0000256" key="3">
    <source>
        <dbReference type="ARBA" id="ARBA00023242"/>
    </source>
</evidence>
<comment type="caution">
    <text evidence="7">The sequence shown here is derived from an EMBL/GenBank/DDBJ whole genome shotgun (WGS) entry which is preliminary data.</text>
</comment>
<keyword evidence="8" id="KW-1185">Reference proteome</keyword>
<sequence>MASFDDLALKYVLSDGDDNDSPLQAATAIENAANRLAVGQWVASINRWMTSPDDTADDDLISRAKALEFLARTLESLERHSLKPDQVKLLVGFFNSLFSSDHRAGISASSRALKQLTSMDGFRPSLGSDIIVSVTKLGDDFKRQAPATRLEIYDLVLGLLNNPLVAEDLAYQNGSSCSFMTALVDVCRSERDPQNLLKWFEILRLFLQNFSPAKEVLTEVFKAFSDYFPITLRASVTPSGITVDDLKGAVRACFASHYGIAELAIPFLLNKLDQGDAVTVTVKVDILLTLEASWRDLGEDLSNATYTSQAGQLLTSIAAASPTSFSLVAETAMPHITTTLRQTKSESHQTDILALLNSLLQVRSALTDVAGEDENLRDDLFGDQLFEDGYARTWDSGAGPHVLAKTMDGMASLASQRTSGPNPHLICSQKVCEKIFRWLALPSILYPLEGKSLVQNASEDDSLTICNAATTALGRAVPLYPPGFQQLVFDFLSSIPKFLENEQADSTHKATLLNEAALRLARIGCSATARLGSPLLNFVVLINGLLQGLHSLLKESAVYWTAILDAIHMAVLRSTDVLAVLLTGKESMIIPDDQANNDQQWITGIEKHVRGLPRIDLDQLGDLDLTLKNLEDLERDASSSYNQFQGYSVYVVAQLYRRFTSIRSASSDPPLTDASIDKVIGLSTDFRLESHDEVQQQDRFLYQLARMATSVMRSLSEGTQQELNLVLETSVMFHGKDDASGSASFRSQVSQTFQMDNHGYQITFSPADDYRTAPLGLGILQGLRPGALTTVNPLRTIMPLCEILMKSPTQCAGSRRIALDAALAILSNKASDKQISAEEWSAVLNGLADGYAQVSRGAATDSPDVPTRLAIFKSVLHFLAGDVARYRPTRAHNWLLRIICDTAPSEITIGRQLAQCFGILVSPKECLAKPNHARLKPFRGQWIYQEAVRPYFDRCFPSPPPGPDQSGQGDRCATNRSVAIFAILRHLKYNDYSSDADQIVRVVIRSLATFGVSDDINAVMTVLCQLLEHEPEHLKEHLAALIANTMAVYKMARNVDSSLLISQGPGKTTTTRGDAGKCRHSALTFMGQLPGCFEPRYLLPHRVSVLQGLSLACGDPVRGVRALAISGRKAWSNLS</sequence>
<evidence type="ECO:0000259" key="5">
    <source>
        <dbReference type="Pfam" id="PF12460"/>
    </source>
</evidence>
<dbReference type="InterPro" id="IPR039920">
    <property type="entry name" value="MMS19"/>
</dbReference>
<dbReference type="Pfam" id="PF14500">
    <property type="entry name" value="MMS19_N"/>
    <property type="match status" value="1"/>
</dbReference>
<feature type="domain" description="MMS19 N-terminal" evidence="6">
    <location>
        <begin position="57"/>
        <end position="299"/>
    </location>
</feature>
<keyword evidence="2" id="KW-0677">Repeat</keyword>
<protein>
    <recommendedName>
        <fullName evidence="4">MMS19 nucleotide excision repair protein</fullName>
    </recommendedName>
</protein>
<keyword evidence="3 4" id="KW-0539">Nucleus</keyword>
<dbReference type="PANTHER" id="PTHR12891:SF0">
    <property type="entry name" value="MMS19 NUCLEOTIDE EXCISION REPAIR PROTEIN HOMOLOG"/>
    <property type="match status" value="1"/>
</dbReference>